<dbReference type="InterPro" id="IPR052640">
    <property type="entry name" value="Gemin-5"/>
</dbReference>
<gene>
    <name evidence="2" type="primary">ORF49792</name>
</gene>
<reference evidence="2" key="1">
    <citation type="submission" date="2014-12" db="EMBL/GenBank/DDBJ databases">
        <title>Insight into the proteome of Arion vulgaris.</title>
        <authorList>
            <person name="Aradska J."/>
            <person name="Bulat T."/>
            <person name="Smidak R."/>
            <person name="Sarate P."/>
            <person name="Gangsoo J."/>
            <person name="Sialana F."/>
            <person name="Bilban M."/>
            <person name="Lubec G."/>
        </authorList>
    </citation>
    <scope>NUCLEOTIDE SEQUENCE</scope>
    <source>
        <tissue evidence="2">Skin</tissue>
    </source>
</reference>
<accession>A0A0B6Z7G1</accession>
<keyword evidence="1" id="KW-0853">WD repeat</keyword>
<dbReference type="PROSITE" id="PS50082">
    <property type="entry name" value="WD_REPEATS_2"/>
    <property type="match status" value="2"/>
</dbReference>
<protein>
    <recommendedName>
        <fullName evidence="3">Anaphase-promoting complex subunit 4 WD40 domain-containing protein</fullName>
    </recommendedName>
</protein>
<dbReference type="GO" id="GO:0032797">
    <property type="term" value="C:SMN complex"/>
    <property type="evidence" value="ECO:0007669"/>
    <property type="project" value="TreeGrafter"/>
</dbReference>
<dbReference type="InterPro" id="IPR015943">
    <property type="entry name" value="WD40/YVTN_repeat-like_dom_sf"/>
</dbReference>
<sequence>YTEHEHKVSAVCLSPDPEQQMCCSADETFVNLWDIPTGTTMQTHNEHKDKITCMTWSPCDLDLVLSASERGTVVLWKLKTKTVTLFQPQKDYICCIKASPHSSALVAIGYRSGAALIINIELDQPRIMQKLRGFEMEITSICWCPVEGDSLLEIAAGHSGTLVAAAGGRLIKIWDSNTGKDVFYKRLQSSSNFKVNSQDPTTKKQWLDIQWPKSNPSSLISSSSAPHGDLCLWNLNTRTQQEPVIFDSSSINKHMRLIFNITLVGDRICTFSLDRIIAVWDLKSCKGLVSWSSFGGYPHCIRASPLDPGMVAIGAGDNTVRVWNQNNKSKPFDITCL</sequence>
<feature type="repeat" description="WD" evidence="1">
    <location>
        <begin position="44"/>
        <end position="86"/>
    </location>
</feature>
<feature type="non-terminal residue" evidence="2">
    <location>
        <position position="1"/>
    </location>
</feature>
<evidence type="ECO:0008006" key="3">
    <source>
        <dbReference type="Google" id="ProtNLM"/>
    </source>
</evidence>
<dbReference type="GO" id="GO:0003730">
    <property type="term" value="F:mRNA 3'-UTR binding"/>
    <property type="evidence" value="ECO:0007669"/>
    <property type="project" value="TreeGrafter"/>
</dbReference>
<dbReference type="InterPro" id="IPR036322">
    <property type="entry name" value="WD40_repeat_dom_sf"/>
</dbReference>
<dbReference type="Pfam" id="PF00400">
    <property type="entry name" value="WD40"/>
    <property type="match status" value="1"/>
</dbReference>
<dbReference type="Gene3D" id="2.130.10.10">
    <property type="entry name" value="YVTN repeat-like/Quinoprotein amine dehydrogenase"/>
    <property type="match status" value="1"/>
</dbReference>
<feature type="non-terminal residue" evidence="2">
    <location>
        <position position="337"/>
    </location>
</feature>
<dbReference type="PANTHER" id="PTHR46362">
    <property type="entry name" value="GEM-ASSOCIATED PROTEIN 5"/>
    <property type="match status" value="1"/>
</dbReference>
<dbReference type="PANTHER" id="PTHR46362:SF1">
    <property type="entry name" value="GEM-ASSOCIATED PROTEIN 5"/>
    <property type="match status" value="1"/>
</dbReference>
<organism evidence="2">
    <name type="scientific">Arion vulgaris</name>
    <dbReference type="NCBI Taxonomy" id="1028688"/>
    <lineage>
        <taxon>Eukaryota</taxon>
        <taxon>Metazoa</taxon>
        <taxon>Spiralia</taxon>
        <taxon>Lophotrochozoa</taxon>
        <taxon>Mollusca</taxon>
        <taxon>Gastropoda</taxon>
        <taxon>Heterobranchia</taxon>
        <taxon>Euthyneura</taxon>
        <taxon>Panpulmonata</taxon>
        <taxon>Eupulmonata</taxon>
        <taxon>Stylommatophora</taxon>
        <taxon>Helicina</taxon>
        <taxon>Arionoidea</taxon>
        <taxon>Arionidae</taxon>
        <taxon>Arion</taxon>
    </lineage>
</organism>
<dbReference type="AlphaFoldDB" id="A0A0B6Z7G1"/>
<dbReference type="EMBL" id="HACG01017011">
    <property type="protein sequence ID" value="CEK63876.1"/>
    <property type="molecule type" value="Transcribed_RNA"/>
</dbReference>
<proteinExistence type="predicted"/>
<evidence type="ECO:0000313" key="2">
    <source>
        <dbReference type="EMBL" id="CEK63876.1"/>
    </source>
</evidence>
<dbReference type="SUPFAM" id="SSF50978">
    <property type="entry name" value="WD40 repeat-like"/>
    <property type="match status" value="1"/>
</dbReference>
<dbReference type="GO" id="GO:0000387">
    <property type="term" value="P:spliceosomal snRNP assembly"/>
    <property type="evidence" value="ECO:0007669"/>
    <property type="project" value="TreeGrafter"/>
</dbReference>
<evidence type="ECO:0000256" key="1">
    <source>
        <dbReference type="PROSITE-ProRule" id="PRU00221"/>
    </source>
</evidence>
<dbReference type="SMART" id="SM00320">
    <property type="entry name" value="WD40"/>
    <property type="match status" value="5"/>
</dbReference>
<dbReference type="GO" id="GO:0005634">
    <property type="term" value="C:nucleus"/>
    <property type="evidence" value="ECO:0007669"/>
    <property type="project" value="TreeGrafter"/>
</dbReference>
<dbReference type="InterPro" id="IPR001680">
    <property type="entry name" value="WD40_rpt"/>
</dbReference>
<feature type="repeat" description="WD" evidence="1">
    <location>
        <begin position="1"/>
        <end position="43"/>
    </location>
</feature>
<name>A0A0B6Z7G1_9EUPU</name>